<dbReference type="Proteomes" id="UP000015105">
    <property type="component" value="Chromosome 5D"/>
</dbReference>
<reference evidence="2" key="2">
    <citation type="journal article" date="2017" name="Nat. Plants">
        <title>The Aegilops tauschii genome reveals multiple impacts of transposons.</title>
        <authorList>
            <person name="Zhao G."/>
            <person name="Zou C."/>
            <person name="Li K."/>
            <person name="Wang K."/>
            <person name="Li T."/>
            <person name="Gao L."/>
            <person name="Zhang X."/>
            <person name="Wang H."/>
            <person name="Yang Z."/>
            <person name="Liu X."/>
            <person name="Jiang W."/>
            <person name="Mao L."/>
            <person name="Kong X."/>
            <person name="Jiao Y."/>
            <person name="Jia J."/>
        </authorList>
    </citation>
    <scope>NUCLEOTIDE SEQUENCE [LARGE SCALE GENOMIC DNA]</scope>
    <source>
        <strain evidence="2">cv. AL8/78</strain>
    </source>
</reference>
<dbReference type="AlphaFoldDB" id="A0A453L674"/>
<evidence type="ECO:0000313" key="1">
    <source>
        <dbReference type="EnsemblPlants" id="AET5Gv20635800.5"/>
    </source>
</evidence>
<reference evidence="2" key="1">
    <citation type="journal article" date="2014" name="Science">
        <title>Ancient hybridizations among the ancestral genomes of bread wheat.</title>
        <authorList>
            <consortium name="International Wheat Genome Sequencing Consortium,"/>
            <person name="Marcussen T."/>
            <person name="Sandve S.R."/>
            <person name="Heier L."/>
            <person name="Spannagl M."/>
            <person name="Pfeifer M."/>
            <person name="Jakobsen K.S."/>
            <person name="Wulff B.B."/>
            <person name="Steuernagel B."/>
            <person name="Mayer K.F."/>
            <person name="Olsen O.A."/>
        </authorList>
    </citation>
    <scope>NUCLEOTIDE SEQUENCE [LARGE SCALE GENOMIC DNA]</scope>
    <source>
        <strain evidence="2">cv. AL8/78</strain>
    </source>
</reference>
<evidence type="ECO:0000313" key="2">
    <source>
        <dbReference type="Proteomes" id="UP000015105"/>
    </source>
</evidence>
<reference evidence="1" key="5">
    <citation type="journal article" date="2021" name="G3 (Bethesda)">
        <title>Aegilops tauschii genome assembly Aet v5.0 features greater sequence contiguity and improved annotation.</title>
        <authorList>
            <person name="Wang L."/>
            <person name="Zhu T."/>
            <person name="Rodriguez J.C."/>
            <person name="Deal K.R."/>
            <person name="Dubcovsky J."/>
            <person name="McGuire P.E."/>
            <person name="Lux T."/>
            <person name="Spannagl M."/>
            <person name="Mayer K.F.X."/>
            <person name="Baldrich P."/>
            <person name="Meyers B.C."/>
            <person name="Huo N."/>
            <person name="Gu Y.Q."/>
            <person name="Zhou H."/>
            <person name="Devos K.M."/>
            <person name="Bennetzen J.L."/>
            <person name="Unver T."/>
            <person name="Budak H."/>
            <person name="Gulick P.J."/>
            <person name="Galiba G."/>
            <person name="Kalapos B."/>
            <person name="Nelson D.R."/>
            <person name="Li P."/>
            <person name="You F.M."/>
            <person name="Luo M.C."/>
            <person name="Dvorak J."/>
        </authorList>
    </citation>
    <scope>NUCLEOTIDE SEQUENCE [LARGE SCALE GENOMIC DNA]</scope>
    <source>
        <strain evidence="1">cv. AL8/78</strain>
    </source>
</reference>
<dbReference type="EnsemblPlants" id="AET5Gv20635800.5">
    <property type="protein sequence ID" value="AET5Gv20635800.5"/>
    <property type="gene ID" value="AET5Gv20635800"/>
</dbReference>
<protein>
    <submittedName>
        <fullName evidence="1">Uncharacterized protein</fullName>
    </submittedName>
</protein>
<reference evidence="1" key="4">
    <citation type="submission" date="2019-03" db="UniProtKB">
        <authorList>
            <consortium name="EnsemblPlants"/>
        </authorList>
    </citation>
    <scope>IDENTIFICATION</scope>
</reference>
<sequence>YTFYFFSYNCGYYSILYVENWDGLVMLSFGEVFSLDSKPYFFVCNSSQLDWDLFHD</sequence>
<accession>A0A453L674</accession>
<organism evidence="1 2">
    <name type="scientific">Aegilops tauschii subsp. strangulata</name>
    <name type="common">Goatgrass</name>
    <dbReference type="NCBI Taxonomy" id="200361"/>
    <lineage>
        <taxon>Eukaryota</taxon>
        <taxon>Viridiplantae</taxon>
        <taxon>Streptophyta</taxon>
        <taxon>Embryophyta</taxon>
        <taxon>Tracheophyta</taxon>
        <taxon>Spermatophyta</taxon>
        <taxon>Magnoliopsida</taxon>
        <taxon>Liliopsida</taxon>
        <taxon>Poales</taxon>
        <taxon>Poaceae</taxon>
        <taxon>BOP clade</taxon>
        <taxon>Pooideae</taxon>
        <taxon>Triticodae</taxon>
        <taxon>Triticeae</taxon>
        <taxon>Triticinae</taxon>
        <taxon>Aegilops</taxon>
    </lineage>
</organism>
<name>A0A453L674_AEGTS</name>
<keyword evidence="2" id="KW-1185">Reference proteome</keyword>
<dbReference type="Gramene" id="AET5Gv20635800.5">
    <property type="protein sequence ID" value="AET5Gv20635800.5"/>
    <property type="gene ID" value="AET5Gv20635800"/>
</dbReference>
<reference evidence="1" key="3">
    <citation type="journal article" date="2017" name="Nature">
        <title>Genome sequence of the progenitor of the wheat D genome Aegilops tauschii.</title>
        <authorList>
            <person name="Luo M.C."/>
            <person name="Gu Y.Q."/>
            <person name="Puiu D."/>
            <person name="Wang H."/>
            <person name="Twardziok S.O."/>
            <person name="Deal K.R."/>
            <person name="Huo N."/>
            <person name="Zhu T."/>
            <person name="Wang L."/>
            <person name="Wang Y."/>
            <person name="McGuire P.E."/>
            <person name="Liu S."/>
            <person name="Long H."/>
            <person name="Ramasamy R.K."/>
            <person name="Rodriguez J.C."/>
            <person name="Van S.L."/>
            <person name="Yuan L."/>
            <person name="Wang Z."/>
            <person name="Xia Z."/>
            <person name="Xiao L."/>
            <person name="Anderson O.D."/>
            <person name="Ouyang S."/>
            <person name="Liang Y."/>
            <person name="Zimin A.V."/>
            <person name="Pertea G."/>
            <person name="Qi P."/>
            <person name="Bennetzen J.L."/>
            <person name="Dai X."/>
            <person name="Dawson M.W."/>
            <person name="Muller H.G."/>
            <person name="Kugler K."/>
            <person name="Rivarola-Duarte L."/>
            <person name="Spannagl M."/>
            <person name="Mayer K.F.X."/>
            <person name="Lu F.H."/>
            <person name="Bevan M.W."/>
            <person name="Leroy P."/>
            <person name="Li P."/>
            <person name="You F.M."/>
            <person name="Sun Q."/>
            <person name="Liu Z."/>
            <person name="Lyons E."/>
            <person name="Wicker T."/>
            <person name="Salzberg S.L."/>
            <person name="Devos K.M."/>
            <person name="Dvorak J."/>
        </authorList>
    </citation>
    <scope>NUCLEOTIDE SEQUENCE [LARGE SCALE GENOMIC DNA]</scope>
    <source>
        <strain evidence="1">cv. AL8/78</strain>
    </source>
</reference>
<proteinExistence type="predicted"/>